<dbReference type="Proteomes" id="UP000015453">
    <property type="component" value="Unassembled WGS sequence"/>
</dbReference>
<organism evidence="2 3">
    <name type="scientific">Genlisea aurea</name>
    <dbReference type="NCBI Taxonomy" id="192259"/>
    <lineage>
        <taxon>Eukaryota</taxon>
        <taxon>Viridiplantae</taxon>
        <taxon>Streptophyta</taxon>
        <taxon>Embryophyta</taxon>
        <taxon>Tracheophyta</taxon>
        <taxon>Spermatophyta</taxon>
        <taxon>Magnoliopsida</taxon>
        <taxon>eudicotyledons</taxon>
        <taxon>Gunneridae</taxon>
        <taxon>Pentapetalae</taxon>
        <taxon>asterids</taxon>
        <taxon>lamiids</taxon>
        <taxon>Lamiales</taxon>
        <taxon>Lentibulariaceae</taxon>
        <taxon>Genlisea</taxon>
    </lineage>
</organism>
<dbReference type="Gene3D" id="3.60.10.10">
    <property type="entry name" value="Endonuclease/exonuclease/phosphatase"/>
    <property type="match status" value="1"/>
</dbReference>
<dbReference type="PROSITE" id="PS50878">
    <property type="entry name" value="RT_POL"/>
    <property type="match status" value="1"/>
</dbReference>
<gene>
    <name evidence="2" type="ORF">M569_09903</name>
</gene>
<sequence>MAAFRQALMDCELRDLPHCGHPFTWTNKRKAPHTVCARLDRAVDSSSWLQLFPNTRTMHLPFGGSDHAPLWVQFSHASPPAKSFGARRFRFEARWMMLPGCETTIRGAWSHQQNLQRKLGSTRISLLKWYQHQIVPLKTNIKKVEAELARLAVSPVDDSSIARETLLKAELTALLHQEELFWKQISKVHWLAKGDRNTAYFHACASARKDFNHISSITDSDGVRHSAPREIHTAFAVYFSGLFSLSHPSQESILSSTRAITSRLSEAMRDRLSAPFTSEEIWPALKSMKALSAPGPDGFSPVFFQRYWAIVHEEVSESILRLLNGHQMEGDLNHTHIILIPKVSRPEAVHQFRPISLCNVLYKIASKMVANRLKPIMDSLITEEQSAFLPGRAIADNVLMAFEINHSLRRNQSSIFGSLKLDVSKAYDRLEWSFIREVLESMAFPARFIDLVMLLISSVTYSVLVNGSTAGRFAPTRGIRQGDPLSPYLFILCADTLSAMLKTAASGSPDIGVQIAPGAPRISHLLFADDTIIYVRATLASMCLIKSVLASYEAASGQVINLEKSLLILSRGGDEHHRHLLAETVGIPLAPGLGRAVLIKAVLQAIPVFSMSCFLLPKTFLAKLMGTIARFWWSGNGAKKLHWLPWEQLTSNLAAGGMGFRDLCLFNKALVAKQGWRLVSRPNSLCGRLLKAKYFPHSSFLRAPLGRAPSFAWRSIHSSKDVLAQGLRWRIGTGHLDMKVNSLIRNDLSDWNVALLRRVFSPTDVQHILSIPLSTQAYPDRLIWHYTSHGEYSVKSGYRILKDGAEGLLPSSSTANPGYINFWKALSKLKIPARIITFGWRL</sequence>
<accession>S8CJN7</accession>
<evidence type="ECO:0000313" key="2">
    <source>
        <dbReference type="EMBL" id="EPS64876.1"/>
    </source>
</evidence>
<dbReference type="AlphaFoldDB" id="S8CJN7"/>
<dbReference type="PANTHER" id="PTHR46890:SF48">
    <property type="entry name" value="RNA-DIRECTED DNA POLYMERASE"/>
    <property type="match status" value="1"/>
</dbReference>
<dbReference type="EMBL" id="AUSU01004556">
    <property type="protein sequence ID" value="EPS64876.1"/>
    <property type="molecule type" value="Genomic_DNA"/>
</dbReference>
<evidence type="ECO:0000313" key="3">
    <source>
        <dbReference type="Proteomes" id="UP000015453"/>
    </source>
</evidence>
<evidence type="ECO:0000259" key="1">
    <source>
        <dbReference type="PROSITE" id="PS50878"/>
    </source>
</evidence>
<keyword evidence="3" id="KW-1185">Reference proteome</keyword>
<dbReference type="PANTHER" id="PTHR46890">
    <property type="entry name" value="NON-LTR RETROLELEMENT REVERSE TRANSCRIPTASE-LIKE PROTEIN-RELATED"/>
    <property type="match status" value="1"/>
</dbReference>
<reference evidence="2 3" key="1">
    <citation type="journal article" date="2013" name="BMC Genomics">
        <title>The miniature genome of a carnivorous plant Genlisea aurea contains a low number of genes and short non-coding sequences.</title>
        <authorList>
            <person name="Leushkin E.V."/>
            <person name="Sutormin R.A."/>
            <person name="Nabieva E.R."/>
            <person name="Penin A.A."/>
            <person name="Kondrashov A.S."/>
            <person name="Logacheva M.D."/>
        </authorList>
    </citation>
    <scope>NUCLEOTIDE SEQUENCE [LARGE SCALE GENOMIC DNA]</scope>
</reference>
<feature type="domain" description="Reverse transcriptase" evidence="1">
    <location>
        <begin position="321"/>
        <end position="589"/>
    </location>
</feature>
<dbReference type="Pfam" id="PF00078">
    <property type="entry name" value="RVT_1"/>
    <property type="match status" value="1"/>
</dbReference>
<protein>
    <recommendedName>
        <fullName evidence="1">Reverse transcriptase domain-containing protein</fullName>
    </recommendedName>
</protein>
<dbReference type="InterPro" id="IPR000477">
    <property type="entry name" value="RT_dom"/>
</dbReference>
<name>S8CJN7_9LAMI</name>
<dbReference type="InterPro" id="IPR036691">
    <property type="entry name" value="Endo/exonu/phosph_ase_sf"/>
</dbReference>
<dbReference type="InterPro" id="IPR052343">
    <property type="entry name" value="Retrotransposon-Effector_Assoc"/>
</dbReference>
<dbReference type="InterPro" id="IPR043502">
    <property type="entry name" value="DNA/RNA_pol_sf"/>
</dbReference>
<feature type="non-terminal residue" evidence="2">
    <location>
        <position position="842"/>
    </location>
</feature>
<proteinExistence type="predicted"/>
<dbReference type="SUPFAM" id="SSF56672">
    <property type="entry name" value="DNA/RNA polymerases"/>
    <property type="match status" value="1"/>
</dbReference>
<dbReference type="CDD" id="cd01650">
    <property type="entry name" value="RT_nLTR_like"/>
    <property type="match status" value="1"/>
</dbReference>
<dbReference type="OrthoDB" id="1937528at2759"/>
<dbReference type="SUPFAM" id="SSF56219">
    <property type="entry name" value="DNase I-like"/>
    <property type="match status" value="1"/>
</dbReference>
<comment type="caution">
    <text evidence="2">The sequence shown here is derived from an EMBL/GenBank/DDBJ whole genome shotgun (WGS) entry which is preliminary data.</text>
</comment>